<evidence type="ECO:0000256" key="8">
    <source>
        <dbReference type="ARBA" id="ARBA00023136"/>
    </source>
</evidence>
<dbReference type="PROSITE" id="PS00211">
    <property type="entry name" value="ABC_TRANSPORTER_1"/>
    <property type="match status" value="1"/>
</dbReference>
<reference evidence="10 13" key="1">
    <citation type="submission" date="2021-06" db="EMBL/GenBank/DDBJ databases">
        <title>Collection of gut derived symbiotic bacterial strains cultured from healthy donors.</title>
        <authorList>
            <person name="Lin H."/>
            <person name="Littmann E."/>
            <person name="Pamer E.G."/>
        </authorList>
    </citation>
    <scope>NUCLEOTIDE SEQUENCE</scope>
    <source>
        <strain evidence="11 13">MSK.21.70</strain>
        <strain evidence="10">MSK.21.82</strain>
    </source>
</reference>
<sequence length="242" mass="27266">MIRLIHFSFSYIENRIILDDLTFHIQKGEKVGLIGCNGAGKSTLLKTIIGIEHGQGELKVTDLTMNNQNLASIRSHIGYVFQDSDNQLFMSSVYEDVAFGPMNEGLQGEELEERINKALDLVHMQEKKHEKIYRLSGGEKKRAAIATVLSMRPDILLFDEPSVSLDPKHRRGLINVLNELPYTMLIASHDLDFIYDTCDRVLLLSNGKLVADGPTQDILTNKKLLEENGLELPLSFSRQKSI</sequence>
<dbReference type="EMBL" id="JAHOEF010000009">
    <property type="protein sequence ID" value="MBV3382094.1"/>
    <property type="molecule type" value="Genomic_DNA"/>
</dbReference>
<dbReference type="GO" id="GO:0005524">
    <property type="term" value="F:ATP binding"/>
    <property type="evidence" value="ECO:0007669"/>
    <property type="project" value="UniProtKB-KW"/>
</dbReference>
<evidence type="ECO:0000313" key="12">
    <source>
        <dbReference type="Proteomes" id="UP001196408"/>
    </source>
</evidence>
<dbReference type="GO" id="GO:0043190">
    <property type="term" value="C:ATP-binding cassette (ABC) transporter complex"/>
    <property type="evidence" value="ECO:0007669"/>
    <property type="project" value="TreeGrafter"/>
</dbReference>
<evidence type="ECO:0000256" key="1">
    <source>
        <dbReference type="ARBA" id="ARBA00004202"/>
    </source>
</evidence>
<comment type="subcellular location">
    <subcellularLocation>
        <location evidence="1">Cell membrane</location>
        <topology evidence="1">Peripheral membrane protein</topology>
    </subcellularLocation>
</comment>
<keyword evidence="13" id="KW-1185">Reference proteome</keyword>
<dbReference type="PROSITE" id="PS50893">
    <property type="entry name" value="ABC_TRANSPORTER_2"/>
    <property type="match status" value="1"/>
</dbReference>
<dbReference type="Proteomes" id="UP001196408">
    <property type="component" value="Unassembled WGS sequence"/>
</dbReference>
<evidence type="ECO:0000313" key="13">
    <source>
        <dbReference type="Proteomes" id="UP001197492"/>
    </source>
</evidence>
<dbReference type="Proteomes" id="UP001197492">
    <property type="component" value="Unassembled WGS sequence"/>
</dbReference>
<evidence type="ECO:0000313" key="11">
    <source>
        <dbReference type="EMBL" id="MBV3392186.1"/>
    </source>
</evidence>
<dbReference type="PANTHER" id="PTHR43553:SF24">
    <property type="entry name" value="ENERGY-COUPLING FACTOR TRANSPORTER ATP-BINDING PROTEIN ECFA1"/>
    <property type="match status" value="1"/>
</dbReference>
<dbReference type="GO" id="GO:0042626">
    <property type="term" value="F:ATPase-coupled transmembrane transporter activity"/>
    <property type="evidence" value="ECO:0007669"/>
    <property type="project" value="TreeGrafter"/>
</dbReference>
<dbReference type="Pfam" id="PF00005">
    <property type="entry name" value="ABC_tran"/>
    <property type="match status" value="1"/>
</dbReference>
<name>A0AAW4MT86_9FIRM</name>
<dbReference type="EMBL" id="JAHOEL010000011">
    <property type="protein sequence ID" value="MBV3392186.1"/>
    <property type="molecule type" value="Genomic_DNA"/>
</dbReference>
<evidence type="ECO:0000256" key="6">
    <source>
        <dbReference type="ARBA" id="ARBA00022840"/>
    </source>
</evidence>
<evidence type="ECO:0000256" key="4">
    <source>
        <dbReference type="ARBA" id="ARBA00022475"/>
    </source>
</evidence>
<evidence type="ECO:0000313" key="10">
    <source>
        <dbReference type="EMBL" id="MBV3382094.1"/>
    </source>
</evidence>
<dbReference type="InterPro" id="IPR050095">
    <property type="entry name" value="ECF_ABC_transporter_ATP-bd"/>
</dbReference>
<dbReference type="RefSeq" id="WP_217747128.1">
    <property type="nucleotide sequence ID" value="NZ_JAHOEB010000009.1"/>
</dbReference>
<keyword evidence="5" id="KW-0547">Nucleotide-binding</keyword>
<dbReference type="FunFam" id="3.40.50.300:FF:000224">
    <property type="entry name" value="Energy-coupling factor transporter ATP-binding protein EcfA"/>
    <property type="match status" value="1"/>
</dbReference>
<proteinExistence type="inferred from homology"/>
<protein>
    <submittedName>
        <fullName evidence="10">Energy-coupling factor ABC transporter ATP-binding protein</fullName>
    </submittedName>
</protein>
<dbReference type="GO" id="GO:0016887">
    <property type="term" value="F:ATP hydrolysis activity"/>
    <property type="evidence" value="ECO:0007669"/>
    <property type="project" value="InterPro"/>
</dbReference>
<evidence type="ECO:0000256" key="5">
    <source>
        <dbReference type="ARBA" id="ARBA00022741"/>
    </source>
</evidence>
<keyword evidence="4" id="KW-1003">Cell membrane</keyword>
<gene>
    <name evidence="10" type="ORF">KSV97_02400</name>
    <name evidence="11" type="ORF">KSW06_02755</name>
</gene>
<dbReference type="InterPro" id="IPR003593">
    <property type="entry name" value="AAA+_ATPase"/>
</dbReference>
<dbReference type="CDD" id="cd03225">
    <property type="entry name" value="ABC_cobalt_CbiO_domain1"/>
    <property type="match status" value="1"/>
</dbReference>
<evidence type="ECO:0000256" key="7">
    <source>
        <dbReference type="ARBA" id="ARBA00022967"/>
    </source>
</evidence>
<evidence type="ECO:0000259" key="9">
    <source>
        <dbReference type="PROSITE" id="PS50893"/>
    </source>
</evidence>
<evidence type="ECO:0000256" key="2">
    <source>
        <dbReference type="ARBA" id="ARBA00005417"/>
    </source>
</evidence>
<dbReference type="InterPro" id="IPR015856">
    <property type="entry name" value="ABC_transpr_CbiO/EcfA_su"/>
</dbReference>
<evidence type="ECO:0000256" key="3">
    <source>
        <dbReference type="ARBA" id="ARBA00022448"/>
    </source>
</evidence>
<dbReference type="InterPro" id="IPR003439">
    <property type="entry name" value="ABC_transporter-like_ATP-bd"/>
</dbReference>
<comment type="similarity">
    <text evidence="2">Belongs to the ABC transporter superfamily.</text>
</comment>
<dbReference type="SMART" id="SM00382">
    <property type="entry name" value="AAA"/>
    <property type="match status" value="1"/>
</dbReference>
<keyword evidence="8" id="KW-0472">Membrane</keyword>
<comment type="caution">
    <text evidence="10">The sequence shown here is derived from an EMBL/GenBank/DDBJ whole genome shotgun (WGS) entry which is preliminary data.</text>
</comment>
<dbReference type="PANTHER" id="PTHR43553">
    <property type="entry name" value="HEAVY METAL TRANSPORTER"/>
    <property type="match status" value="1"/>
</dbReference>
<dbReference type="AlphaFoldDB" id="A0AAW4MT86"/>
<organism evidence="10 12">
    <name type="scientific">Catenibacterium mitsuokai</name>
    <dbReference type="NCBI Taxonomy" id="100886"/>
    <lineage>
        <taxon>Bacteria</taxon>
        <taxon>Bacillati</taxon>
        <taxon>Bacillota</taxon>
        <taxon>Erysipelotrichia</taxon>
        <taxon>Erysipelotrichales</taxon>
        <taxon>Coprobacillaceae</taxon>
        <taxon>Catenibacterium</taxon>
    </lineage>
</organism>
<dbReference type="InterPro" id="IPR017871">
    <property type="entry name" value="ABC_transporter-like_CS"/>
</dbReference>
<keyword evidence="3" id="KW-0813">Transport</keyword>
<keyword evidence="7" id="KW-1278">Translocase</keyword>
<keyword evidence="6 10" id="KW-0067">ATP-binding</keyword>
<feature type="domain" description="ABC transporter" evidence="9">
    <location>
        <begin position="2"/>
        <end position="231"/>
    </location>
</feature>
<accession>A0AAW4MT86</accession>